<feature type="transmembrane region" description="Helical" evidence="2">
    <location>
        <begin position="132"/>
        <end position="154"/>
    </location>
</feature>
<feature type="transmembrane region" description="Helical" evidence="2">
    <location>
        <begin position="186"/>
        <end position="208"/>
    </location>
</feature>
<dbReference type="OrthoDB" id="7949130at2"/>
<gene>
    <name evidence="3" type="ORF">MAA8898_01601</name>
</gene>
<dbReference type="RefSeq" id="WP_094020429.1">
    <property type="nucleotide sequence ID" value="NZ_FXYF01000003.1"/>
</dbReference>
<sequence length="209" mass="22746">MTSEPEVPGEAPKAPRTPRSLGELLEAMRPLDGDTRVSVGDVLGRVGDQSFAAVILVPAVVLVSPISGIPGSPTIGALITILVSVQALMGRRHLWLPGFLCRRSITADRMNRALDWLSRPARWMDRWSSDRLSLLSSRAFRPLAYAAVTLIALSWPVLELLPFVTSFFAGAVAMLMYGIMTRDGLFMLWGYIQAGGLTLLLVSIWSGLI</sequence>
<protein>
    <submittedName>
        <fullName evidence="3">Exopolysaccharide synthesis, ExoD</fullName>
    </submittedName>
</protein>
<dbReference type="InterPro" id="IPR010331">
    <property type="entry name" value="ExoD"/>
</dbReference>
<name>A0A238K6K2_9RHOB</name>
<keyword evidence="2" id="KW-0472">Membrane</keyword>
<evidence type="ECO:0000313" key="3">
    <source>
        <dbReference type="EMBL" id="SMX38423.1"/>
    </source>
</evidence>
<dbReference type="PANTHER" id="PTHR41795">
    <property type="entry name" value="EXOPOLYSACCHARIDE SYNTHESIS PROTEIN"/>
    <property type="match status" value="1"/>
</dbReference>
<organism evidence="3 4">
    <name type="scientific">Maliponia aquimaris</name>
    <dbReference type="NCBI Taxonomy" id="1673631"/>
    <lineage>
        <taxon>Bacteria</taxon>
        <taxon>Pseudomonadati</taxon>
        <taxon>Pseudomonadota</taxon>
        <taxon>Alphaproteobacteria</taxon>
        <taxon>Rhodobacterales</taxon>
        <taxon>Paracoccaceae</taxon>
        <taxon>Maliponia</taxon>
    </lineage>
</organism>
<dbReference type="EMBL" id="FXYF01000003">
    <property type="protein sequence ID" value="SMX38423.1"/>
    <property type="molecule type" value="Genomic_DNA"/>
</dbReference>
<accession>A0A238K6K2</accession>
<feature type="transmembrane region" description="Helical" evidence="2">
    <location>
        <begin position="51"/>
        <end position="69"/>
    </location>
</feature>
<evidence type="ECO:0000256" key="2">
    <source>
        <dbReference type="SAM" id="Phobius"/>
    </source>
</evidence>
<dbReference type="PIRSF" id="PIRSF033239">
    <property type="entry name" value="ExoD"/>
    <property type="match status" value="1"/>
</dbReference>
<dbReference type="PANTHER" id="PTHR41795:SF1">
    <property type="entry name" value="EXOPOLYSACCHARIDE SYNTHESIS PROTEIN"/>
    <property type="match status" value="1"/>
</dbReference>
<reference evidence="3 4" key="1">
    <citation type="submission" date="2017-05" db="EMBL/GenBank/DDBJ databases">
        <authorList>
            <person name="Song R."/>
            <person name="Chenine A.L."/>
            <person name="Ruprecht R.M."/>
        </authorList>
    </citation>
    <scope>NUCLEOTIDE SEQUENCE [LARGE SCALE GENOMIC DNA]</scope>
    <source>
        <strain evidence="3 4">CECT 8898</strain>
    </source>
</reference>
<keyword evidence="4" id="KW-1185">Reference proteome</keyword>
<dbReference type="Pfam" id="PF06055">
    <property type="entry name" value="ExoD"/>
    <property type="match status" value="1"/>
</dbReference>
<dbReference type="Proteomes" id="UP000207598">
    <property type="component" value="Unassembled WGS sequence"/>
</dbReference>
<evidence type="ECO:0000313" key="4">
    <source>
        <dbReference type="Proteomes" id="UP000207598"/>
    </source>
</evidence>
<dbReference type="AlphaFoldDB" id="A0A238K6K2"/>
<proteinExistence type="predicted"/>
<keyword evidence="2" id="KW-0812">Transmembrane</keyword>
<feature type="region of interest" description="Disordered" evidence="1">
    <location>
        <begin position="1"/>
        <end position="20"/>
    </location>
</feature>
<evidence type="ECO:0000256" key="1">
    <source>
        <dbReference type="SAM" id="MobiDB-lite"/>
    </source>
</evidence>
<keyword evidence="2" id="KW-1133">Transmembrane helix</keyword>